<evidence type="ECO:0000313" key="12">
    <source>
        <dbReference type="EMBL" id="AIH04716.1"/>
    </source>
</evidence>
<name>A0A075WUZ2_9BACT</name>
<dbReference type="HOGENOM" id="CLU_144724_0_0_0"/>
<dbReference type="GO" id="GO:0050136">
    <property type="term" value="F:NADH dehydrogenase (quinone) (non-electrogenic) activity"/>
    <property type="evidence" value="ECO:0007669"/>
    <property type="project" value="UniProtKB-UniRule"/>
</dbReference>
<dbReference type="eggNOG" id="COG0713">
    <property type="taxonomic scope" value="Bacteria"/>
</dbReference>
<feature type="transmembrane region" description="Helical" evidence="11">
    <location>
        <begin position="31"/>
        <end position="53"/>
    </location>
</feature>
<dbReference type="EC" id="7.1.1.-" evidence="11"/>
<evidence type="ECO:0000256" key="7">
    <source>
        <dbReference type="ARBA" id="ARBA00022719"/>
    </source>
</evidence>
<keyword evidence="6 11" id="KW-0812">Transmembrane</keyword>
<comment type="subunit">
    <text evidence="11">NDH-1 is composed of 14 different subunits. Subunits NuoA, H, J, K, L, M, N constitute the membrane sector of the complex.</text>
</comment>
<keyword evidence="9 11" id="KW-1133">Transmembrane helix</keyword>
<dbReference type="STRING" id="289377.HL41_08695"/>
<dbReference type="PaxDb" id="289377-HL41_08695"/>
<evidence type="ECO:0000256" key="4">
    <source>
        <dbReference type="ARBA" id="ARBA00022448"/>
    </source>
</evidence>
<dbReference type="PANTHER" id="PTHR11434:SF16">
    <property type="entry name" value="NADH-UBIQUINONE OXIDOREDUCTASE CHAIN 4L"/>
    <property type="match status" value="1"/>
</dbReference>
<proteinExistence type="inferred from homology"/>
<keyword evidence="11" id="KW-0520">NAD</keyword>
<dbReference type="InterPro" id="IPR001133">
    <property type="entry name" value="NADH_UbQ_OxRdtase_chain4L/K"/>
</dbReference>
<evidence type="ECO:0000313" key="13">
    <source>
        <dbReference type="Proteomes" id="UP000028481"/>
    </source>
</evidence>
<dbReference type="GO" id="GO:0030964">
    <property type="term" value="C:NADH dehydrogenase complex"/>
    <property type="evidence" value="ECO:0007669"/>
    <property type="project" value="TreeGrafter"/>
</dbReference>
<comment type="function">
    <text evidence="1 11">NDH-1 shuttles electrons from NADH, via FMN and iron-sulfur (Fe-S) centers, to quinones in the respiratory chain. The immediate electron acceptor for the enzyme in this species is believed to be ubiquinone. Couples the redox reaction to proton translocation (for every two electrons transferred, four hydrogen ions are translocated across the cytoplasmic membrane), and thus conserves the redox energy in a proton gradient.</text>
</comment>
<evidence type="ECO:0000256" key="3">
    <source>
        <dbReference type="ARBA" id="ARBA00010519"/>
    </source>
</evidence>
<keyword evidence="10 11" id="KW-0472">Membrane</keyword>
<keyword evidence="4 11" id="KW-0813">Transport</keyword>
<feature type="transmembrane region" description="Helical" evidence="11">
    <location>
        <begin position="6"/>
        <end position="24"/>
    </location>
</feature>
<comment type="catalytic activity">
    <reaction evidence="11">
        <text>a quinone + NADH + 5 H(+)(in) = a quinol + NAD(+) + 4 H(+)(out)</text>
        <dbReference type="Rhea" id="RHEA:57888"/>
        <dbReference type="ChEBI" id="CHEBI:15378"/>
        <dbReference type="ChEBI" id="CHEBI:24646"/>
        <dbReference type="ChEBI" id="CHEBI:57540"/>
        <dbReference type="ChEBI" id="CHEBI:57945"/>
        <dbReference type="ChEBI" id="CHEBI:132124"/>
    </reaction>
</comment>
<dbReference type="HAMAP" id="MF_01456">
    <property type="entry name" value="NDH1_NuoK"/>
    <property type="match status" value="1"/>
</dbReference>
<protein>
    <recommendedName>
        <fullName evidence="11">NADH-quinone oxidoreductase subunit K</fullName>
        <ecNumber evidence="11">7.1.1.-</ecNumber>
    </recommendedName>
    <alternativeName>
        <fullName evidence="11">NADH dehydrogenase I subunit K</fullName>
    </alternativeName>
    <alternativeName>
        <fullName evidence="11">NDH-1 subunit K</fullName>
    </alternativeName>
</protein>
<evidence type="ECO:0000256" key="6">
    <source>
        <dbReference type="ARBA" id="ARBA00022692"/>
    </source>
</evidence>
<evidence type="ECO:0000256" key="5">
    <source>
        <dbReference type="ARBA" id="ARBA00022519"/>
    </source>
</evidence>
<keyword evidence="11" id="KW-1003">Cell membrane</keyword>
<evidence type="ECO:0000256" key="8">
    <source>
        <dbReference type="ARBA" id="ARBA00022967"/>
    </source>
</evidence>
<feature type="transmembrane region" description="Helical" evidence="11">
    <location>
        <begin position="59"/>
        <end position="82"/>
    </location>
</feature>
<organism evidence="12 13">
    <name type="scientific">Thermodesulfobacterium commune DSM 2178</name>
    <dbReference type="NCBI Taxonomy" id="289377"/>
    <lineage>
        <taxon>Bacteria</taxon>
        <taxon>Pseudomonadati</taxon>
        <taxon>Thermodesulfobacteriota</taxon>
        <taxon>Thermodesulfobacteria</taxon>
        <taxon>Thermodesulfobacteriales</taxon>
        <taxon>Thermodesulfobacteriaceae</taxon>
        <taxon>Thermodesulfobacterium</taxon>
    </lineage>
</organism>
<dbReference type="Pfam" id="PF00420">
    <property type="entry name" value="Oxidored_q2"/>
    <property type="match status" value="1"/>
</dbReference>
<evidence type="ECO:0000256" key="2">
    <source>
        <dbReference type="ARBA" id="ARBA00004141"/>
    </source>
</evidence>
<dbReference type="InterPro" id="IPR039428">
    <property type="entry name" value="NUOK/Mnh_C1-like"/>
</dbReference>
<dbReference type="KEGG" id="tcm:HL41_08695"/>
<dbReference type="EMBL" id="CP008796">
    <property type="protein sequence ID" value="AIH04716.1"/>
    <property type="molecule type" value="Genomic_DNA"/>
</dbReference>
<reference evidence="12 13" key="1">
    <citation type="journal article" date="2015" name="Genome Announc.">
        <title>Genome Sequence of a Sulfate-Reducing Thermophilic Bacterium, Thermodesulfobacterium commune DSM 2178T (Phylum Thermodesulfobacteria).</title>
        <authorList>
            <person name="Bhatnagar S."/>
            <person name="Badger J.H."/>
            <person name="Madupu R."/>
            <person name="Khouri H.M."/>
            <person name="O'Connor E.M."/>
            <person name="Robb F.T."/>
            <person name="Ward N.L."/>
            <person name="Eisen J.A."/>
        </authorList>
    </citation>
    <scope>NUCLEOTIDE SEQUENCE [LARGE SCALE GENOMIC DNA]</scope>
    <source>
        <strain evidence="12 13">DSM 2178</strain>
    </source>
</reference>
<evidence type="ECO:0000256" key="10">
    <source>
        <dbReference type="ARBA" id="ARBA00023136"/>
    </source>
</evidence>
<keyword evidence="5" id="KW-0997">Cell inner membrane</keyword>
<dbReference type="NCBIfam" id="NF004320">
    <property type="entry name" value="PRK05715.1-2"/>
    <property type="match status" value="1"/>
</dbReference>
<dbReference type="AlphaFoldDB" id="A0A075WUZ2"/>
<dbReference type="RefSeq" id="WP_028841144.1">
    <property type="nucleotide sequence ID" value="NZ_CP008796.1"/>
</dbReference>
<comment type="subcellular location">
    <subcellularLocation>
        <location evidence="11">Cell membrane</location>
        <topology evidence="11">Multi-pass membrane protein</topology>
    </subcellularLocation>
    <subcellularLocation>
        <location evidence="2">Membrane</location>
        <topology evidence="2">Multi-pass membrane protein</topology>
    </subcellularLocation>
</comment>
<gene>
    <name evidence="11" type="primary">nuoK</name>
    <name evidence="12" type="ORF">HL41_08695</name>
</gene>
<keyword evidence="7 11" id="KW-0874">Quinone</keyword>
<keyword evidence="8 11" id="KW-1278">Translocase</keyword>
<dbReference type="Gene3D" id="1.10.287.3510">
    <property type="match status" value="1"/>
</dbReference>
<dbReference type="FunFam" id="1.10.287.3510:FF:000001">
    <property type="entry name" value="NADH-quinone oxidoreductase subunit K"/>
    <property type="match status" value="1"/>
</dbReference>
<dbReference type="Proteomes" id="UP000028481">
    <property type="component" value="Chromosome"/>
</dbReference>
<comment type="similarity">
    <text evidence="3 11">Belongs to the complex I subunit 4L family.</text>
</comment>
<keyword evidence="11" id="KW-0830">Ubiquinone</keyword>
<evidence type="ECO:0000256" key="9">
    <source>
        <dbReference type="ARBA" id="ARBA00022989"/>
    </source>
</evidence>
<dbReference type="NCBIfam" id="NF004323">
    <property type="entry name" value="PRK05715.1-5"/>
    <property type="match status" value="1"/>
</dbReference>
<dbReference type="PANTHER" id="PTHR11434">
    <property type="entry name" value="NADH-UBIQUINONE OXIDOREDUCTASE SUBUNIT ND4L"/>
    <property type="match status" value="1"/>
</dbReference>
<evidence type="ECO:0000256" key="11">
    <source>
        <dbReference type="HAMAP-Rule" id="MF_01456"/>
    </source>
</evidence>
<dbReference type="GO" id="GO:0042773">
    <property type="term" value="P:ATP synthesis coupled electron transport"/>
    <property type="evidence" value="ECO:0007669"/>
    <property type="project" value="InterPro"/>
</dbReference>
<keyword evidence="13" id="KW-1185">Reference proteome</keyword>
<evidence type="ECO:0000256" key="1">
    <source>
        <dbReference type="ARBA" id="ARBA00002378"/>
    </source>
</evidence>
<dbReference type="GO" id="GO:0005886">
    <property type="term" value="C:plasma membrane"/>
    <property type="evidence" value="ECO:0007669"/>
    <property type="project" value="UniProtKB-SubCell"/>
</dbReference>
<dbReference type="GO" id="GO:0048038">
    <property type="term" value="F:quinone binding"/>
    <property type="evidence" value="ECO:0007669"/>
    <property type="project" value="UniProtKB-KW"/>
</dbReference>
<accession>A0A075WUZ2</accession>
<sequence>MVPLSWYLIVSFCLFGIGLVGFLIRRNLIMLLLSIEIMLNAVNLSLVALGHYLQDIRPQVMALFIIGCAAGAVAVGLILLVITYRNKATLKVDEFNLLRED</sequence>